<keyword evidence="9" id="KW-1185">Reference proteome</keyword>
<dbReference type="RefSeq" id="WP_139001089.1">
    <property type="nucleotide sequence ID" value="NZ_BAABAV010000001.1"/>
</dbReference>
<evidence type="ECO:0000256" key="4">
    <source>
        <dbReference type="ARBA" id="ARBA00022679"/>
    </source>
</evidence>
<comment type="caution">
    <text evidence="8">The sequence shown here is derived from an EMBL/GenBank/DDBJ whole genome shotgun (WGS) entry which is preliminary data.</text>
</comment>
<dbReference type="SUPFAM" id="SSF53383">
    <property type="entry name" value="PLP-dependent transferases"/>
    <property type="match status" value="1"/>
</dbReference>
<dbReference type="EMBL" id="BAABAV010000001">
    <property type="protein sequence ID" value="GAA4268988.1"/>
    <property type="molecule type" value="Genomic_DNA"/>
</dbReference>
<keyword evidence="4 6" id="KW-0808">Transferase</keyword>
<reference evidence="9" key="1">
    <citation type="journal article" date="2019" name="Int. J. Syst. Evol. Microbiol.">
        <title>The Global Catalogue of Microorganisms (GCM) 10K type strain sequencing project: providing services to taxonomists for standard genome sequencing and annotation.</title>
        <authorList>
            <consortium name="The Broad Institute Genomics Platform"/>
            <consortium name="The Broad Institute Genome Sequencing Center for Infectious Disease"/>
            <person name="Wu L."/>
            <person name="Ma J."/>
        </authorList>
    </citation>
    <scope>NUCLEOTIDE SEQUENCE [LARGE SCALE GENOMIC DNA]</scope>
    <source>
        <strain evidence="9">JCM 17452</strain>
    </source>
</reference>
<dbReference type="EC" id="2.6.1.-" evidence="6"/>
<dbReference type="Gene3D" id="3.40.640.10">
    <property type="entry name" value="Type I PLP-dependent aspartate aminotransferase-like (Major domain)"/>
    <property type="match status" value="1"/>
</dbReference>
<evidence type="ECO:0000256" key="5">
    <source>
        <dbReference type="ARBA" id="ARBA00022898"/>
    </source>
</evidence>
<dbReference type="InterPro" id="IPR015424">
    <property type="entry name" value="PyrdxlP-dep_Trfase"/>
</dbReference>
<dbReference type="Proteomes" id="UP001500027">
    <property type="component" value="Unassembled WGS sequence"/>
</dbReference>
<keyword evidence="5" id="KW-0663">Pyridoxal phosphate</keyword>
<keyword evidence="3 6" id="KW-0032">Aminotransferase</keyword>
<dbReference type="Pfam" id="PF00155">
    <property type="entry name" value="Aminotran_1_2"/>
    <property type="match status" value="1"/>
</dbReference>
<proteinExistence type="inferred from homology"/>
<evidence type="ECO:0000256" key="1">
    <source>
        <dbReference type="ARBA" id="ARBA00001933"/>
    </source>
</evidence>
<evidence type="ECO:0000259" key="7">
    <source>
        <dbReference type="Pfam" id="PF00155"/>
    </source>
</evidence>
<dbReference type="CDD" id="cd00609">
    <property type="entry name" value="AAT_like"/>
    <property type="match status" value="1"/>
</dbReference>
<protein>
    <recommendedName>
        <fullName evidence="6">Aminotransferase</fullName>
        <ecNumber evidence="6">2.6.1.-</ecNumber>
    </recommendedName>
</protein>
<name>A0ABP8E9S5_9FLAO</name>
<dbReference type="PANTHER" id="PTHR46383">
    <property type="entry name" value="ASPARTATE AMINOTRANSFERASE"/>
    <property type="match status" value="1"/>
</dbReference>
<dbReference type="InterPro" id="IPR015421">
    <property type="entry name" value="PyrdxlP-dep_Trfase_major"/>
</dbReference>
<dbReference type="Gene3D" id="3.90.1150.10">
    <property type="entry name" value="Aspartate Aminotransferase, domain 1"/>
    <property type="match status" value="1"/>
</dbReference>
<sequence length="426" mass="48194">MSSEKLNANVRNLKKSATLVINELSNNLITKGINVFKLGFGQSPFPVPKIVVDALKENAHQKDYLQVKGLPVLRKEIAFFYKRNYELSVSDADVIIGPGSKELIFNFQLVYNFKELLLPKPSWVSYEPQALLNNRKNAWLGTKEENDWKLTPTDIINYCEHSQNKIRVLILNYPSNPLGISYSSTELKALAVVLKQYNILVISDEIYGETHFKGYHQTLAKYYPEGTIISTGLSKWAGAGGWRLGVFIFPKKLRFILDAMAVVASETFTSTSAPIQYAAVEAYKQNESINTYLADTRKILKAVGMYTYNYLKDIGVSLPKPEGGFYVFPNFEKWKDTLAKRNILTNTQFCNTLLNETGVALLPGVAFGFPEEVFTARLSYVDFDGTLVLKILNKQPNATVDNLFVEKHCPRIVEALRKIEIWLSQE</sequence>
<comment type="cofactor">
    <cofactor evidence="1 6">
        <name>pyridoxal 5'-phosphate</name>
        <dbReference type="ChEBI" id="CHEBI:597326"/>
    </cofactor>
</comment>
<accession>A0ABP8E9S5</accession>
<evidence type="ECO:0000256" key="6">
    <source>
        <dbReference type="RuleBase" id="RU000481"/>
    </source>
</evidence>
<organism evidence="8 9">
    <name type="scientific">Hyunsoonleella aestuarii</name>
    <dbReference type="NCBI Taxonomy" id="912802"/>
    <lineage>
        <taxon>Bacteria</taxon>
        <taxon>Pseudomonadati</taxon>
        <taxon>Bacteroidota</taxon>
        <taxon>Flavobacteriia</taxon>
        <taxon>Flavobacteriales</taxon>
        <taxon>Flavobacteriaceae</taxon>
    </lineage>
</organism>
<evidence type="ECO:0000256" key="3">
    <source>
        <dbReference type="ARBA" id="ARBA00022576"/>
    </source>
</evidence>
<feature type="domain" description="Aminotransferase class I/classII large" evidence="7">
    <location>
        <begin position="34"/>
        <end position="371"/>
    </location>
</feature>
<dbReference type="InterPro" id="IPR015422">
    <property type="entry name" value="PyrdxlP-dep_Trfase_small"/>
</dbReference>
<gene>
    <name evidence="8" type="ORF">GCM10022257_10890</name>
</gene>
<dbReference type="InterPro" id="IPR050596">
    <property type="entry name" value="AspAT/PAT-like"/>
</dbReference>
<comment type="similarity">
    <text evidence="2 6">Belongs to the class-I pyridoxal-phosphate-dependent aminotransferase family.</text>
</comment>
<evidence type="ECO:0000313" key="8">
    <source>
        <dbReference type="EMBL" id="GAA4268988.1"/>
    </source>
</evidence>
<evidence type="ECO:0000313" key="9">
    <source>
        <dbReference type="Proteomes" id="UP001500027"/>
    </source>
</evidence>
<evidence type="ECO:0000256" key="2">
    <source>
        <dbReference type="ARBA" id="ARBA00007441"/>
    </source>
</evidence>
<dbReference type="InterPro" id="IPR004839">
    <property type="entry name" value="Aminotransferase_I/II_large"/>
</dbReference>
<dbReference type="InterPro" id="IPR004838">
    <property type="entry name" value="NHTrfase_class1_PyrdxlP-BS"/>
</dbReference>
<dbReference type="GO" id="GO:0008483">
    <property type="term" value="F:transaminase activity"/>
    <property type="evidence" value="ECO:0007669"/>
    <property type="project" value="UniProtKB-KW"/>
</dbReference>
<dbReference type="PROSITE" id="PS00105">
    <property type="entry name" value="AA_TRANSFER_CLASS_1"/>
    <property type="match status" value="1"/>
</dbReference>
<dbReference type="PANTHER" id="PTHR46383:SF1">
    <property type="entry name" value="ASPARTATE AMINOTRANSFERASE"/>
    <property type="match status" value="1"/>
</dbReference>